<name>A0A316WAK8_9FLAO</name>
<evidence type="ECO:0000259" key="1">
    <source>
        <dbReference type="Pfam" id="PF24390"/>
    </source>
</evidence>
<dbReference type="Proteomes" id="UP000236413">
    <property type="component" value="Unassembled WGS sequence"/>
</dbReference>
<reference evidence="2 3" key="1">
    <citation type="submission" date="2018-04" db="EMBL/GenBank/DDBJ databases">
        <title>Chryseobacterium oncorhynchi 701B-08T from rainbow trout, and Chryseobacterium viscerum 687B-08T from diseased fish.</title>
        <authorList>
            <person name="Jeong J.-J."/>
            <person name="Lee Y.J."/>
            <person name="Pathiraja D."/>
            <person name="Park B."/>
            <person name="Choi I.-G."/>
            <person name="Kim K.D."/>
        </authorList>
    </citation>
    <scope>NUCLEOTIDE SEQUENCE [LARGE SCALE GENOMIC DNA]</scope>
    <source>
        <strain evidence="2 3">687B-08</strain>
    </source>
</reference>
<sequence length="142" mass="16601">MNYEIENHAKYSDQKFNVAKPVKGNNTKINSYLENLSADKHEDYAYRRINTPVNETFFTNSENRIRYENIITEKGIDIIEMIAGEVKPNLRPLGLINPAYKIFGLGTHFFTWRNIPNNCPLVYWWQVPGHDWIPLFPVANRG</sequence>
<dbReference type="InterPro" id="IPR056920">
    <property type="entry name" value="PRTase-CE"/>
</dbReference>
<evidence type="ECO:0000313" key="2">
    <source>
        <dbReference type="EMBL" id="PWN58414.1"/>
    </source>
</evidence>
<evidence type="ECO:0000313" key="3">
    <source>
        <dbReference type="Proteomes" id="UP000236413"/>
    </source>
</evidence>
<organism evidence="2 3">
    <name type="scientific">Chryseobacterium viscerum</name>
    <dbReference type="NCBI Taxonomy" id="1037377"/>
    <lineage>
        <taxon>Bacteria</taxon>
        <taxon>Pseudomonadati</taxon>
        <taxon>Bacteroidota</taxon>
        <taxon>Flavobacteriia</taxon>
        <taxon>Flavobacteriales</taxon>
        <taxon>Weeksellaceae</taxon>
        <taxon>Chryseobacterium group</taxon>
        <taxon>Chryseobacterium</taxon>
    </lineage>
</organism>
<gene>
    <name evidence="2" type="ORF">C1634_022960</name>
</gene>
<dbReference type="Pfam" id="PF24390">
    <property type="entry name" value="PRTase-CE"/>
    <property type="match status" value="1"/>
</dbReference>
<dbReference type="AlphaFoldDB" id="A0A316WAK8"/>
<feature type="domain" description="PRTase-CE" evidence="1">
    <location>
        <begin position="25"/>
        <end position="137"/>
    </location>
</feature>
<dbReference type="EMBL" id="PPEG02000011">
    <property type="protein sequence ID" value="PWN58414.1"/>
    <property type="molecule type" value="Genomic_DNA"/>
</dbReference>
<accession>A0A316WAK8</accession>
<proteinExistence type="predicted"/>
<protein>
    <recommendedName>
        <fullName evidence="1">PRTase-CE domain-containing protein</fullName>
    </recommendedName>
</protein>
<comment type="caution">
    <text evidence="2">The sequence shown here is derived from an EMBL/GenBank/DDBJ whole genome shotgun (WGS) entry which is preliminary data.</text>
</comment>